<sequence>MEDKRQPPTNGSLKGPKAPDDVNGHTAPVTSRRSVPSKRHRGFFTRSFIVVARLLTWYTILTVSFRCPDSLGAYNETSPKICKPYFYAKHAVAPHVSPYYEAYAAPYVDMARPYYDTLDRKVIAPGRTYAAKYGGPRVAQAQAFGHAQWEKSVQPQILKYQVLAKAQYDHTISPYVNKAVVTLAPYYDIARTNALQTYHEILIPTYTFVHPYASQSYDAAYGFTKNTVVPSTIWAWNRAYAFLDSAVWPHLRDVYVLKVEPQLVRIGERLGRYNEKKPKIVVEETESVASKSTFVKPTSSISSTTSSTTEPTQTVSQASTSEYSHRSEVPSNAQSEPSETPKTKEEIRELAAKTVAEDLELWQGKFTQVAEEGASEIEDRVDEISARMIEHHANTMGKSLVAQLETAVHSELATLKKTIIHVLENSNNDSDRNEQFAAAVRGAGLEIKNKAQNIRNWRQSYEQETEIAVTKAAEEHFSIIEKTRDLALQKIGMKWAWMDGVTYKDWQKYHQLRARFEEWTEDLKRLITTHPGLTAAQTAGAEVEDEGMAIAHEAAVELGRLKQVAAWKAIAEDFTEDFDSSTMQLAAEAAELARLAAEEAVQKAMAGADATHGSANEAVSSVVDTETETVTVSLSRNDDQEQEDLDTSTESLATESTDSASDLTSESSSTRGSEPRSFTVGSTSTAEPVEPLPSSDPVDGPDQMGETIESPDLPIHSIDEEATPTPVKSALFGAAAESVPTRQPILDDDVFSAASSVLSVAQSDVPASITSAAQSAYTAAIAGAADQYSQAMSAVSAQVSGEPKPTHEEMFTSVSNGYFSAIAAANSRLDEAIVAASEGLYGTPTTKRIPDMPTIPSVDWERVQSIAQQRLEDSISWASERYESAKGVVGVAEPTPSTYLEEAERQTEKLLDQAKHNYFAGVGIAHARYSEFLSAASTAVSSLTATPTPTNIQESASSAVSAAGEVAGSVALSVGDLAGDAKDSIDETWDLLVSRVSSQVYGAPTPAPRYENLYAAASDYASQAGDSAASATEAVADRISAASSLAEQYAASANSAAASQYVAVSSLVSELVAGKEPSYTESVYSRLAHAYTAGLSSASSIGSAASSTVASAASKASDAASSGMGAASEHVASATDKVKDTVDHIKDEL</sequence>
<feature type="region of interest" description="Disordered" evidence="1">
    <location>
        <begin position="1124"/>
        <end position="1149"/>
    </location>
</feature>
<feature type="compositionally biased region" description="Low complexity" evidence="1">
    <location>
        <begin position="653"/>
        <end position="670"/>
    </location>
</feature>
<dbReference type="EMBL" id="RYZI01000333">
    <property type="protein sequence ID" value="RWA06481.1"/>
    <property type="molecule type" value="Genomic_DNA"/>
</dbReference>
<reference evidence="3 4" key="1">
    <citation type="submission" date="2018-12" db="EMBL/GenBank/DDBJ databases">
        <title>Draft genome sequence of Xylaria grammica IHI A82.</title>
        <authorList>
            <person name="Buettner E."/>
            <person name="Kellner H."/>
        </authorList>
    </citation>
    <scope>NUCLEOTIDE SEQUENCE [LARGE SCALE GENOMIC DNA]</scope>
    <source>
        <strain evidence="3 4">IHI A82</strain>
    </source>
</reference>
<dbReference type="PANTHER" id="PTHR23242">
    <property type="entry name" value="TRANSCRIPTION FACTOR HOXA13"/>
    <property type="match status" value="1"/>
</dbReference>
<proteinExistence type="predicted"/>
<feature type="region of interest" description="Disordered" evidence="1">
    <location>
        <begin position="607"/>
        <end position="719"/>
    </location>
</feature>
<dbReference type="PANTHER" id="PTHR23242:SF9">
    <property type="entry name" value="TRANSCRIPTION FACTOR HOXA13"/>
    <property type="match status" value="1"/>
</dbReference>
<name>A0A439CWT3_9PEZI</name>
<keyword evidence="2" id="KW-0472">Membrane</keyword>
<feature type="compositionally biased region" description="Low complexity" evidence="1">
    <location>
        <begin position="298"/>
        <end position="316"/>
    </location>
</feature>
<evidence type="ECO:0000256" key="2">
    <source>
        <dbReference type="SAM" id="Phobius"/>
    </source>
</evidence>
<gene>
    <name evidence="3" type="ORF">EKO27_g8617</name>
</gene>
<comment type="caution">
    <text evidence="3">The sequence shown here is derived from an EMBL/GenBank/DDBJ whole genome shotgun (WGS) entry which is preliminary data.</text>
</comment>
<dbReference type="Proteomes" id="UP000286045">
    <property type="component" value="Unassembled WGS sequence"/>
</dbReference>
<dbReference type="AlphaFoldDB" id="A0A439CWT3"/>
<feature type="compositionally biased region" description="Polar residues" evidence="1">
    <location>
        <begin position="329"/>
        <end position="338"/>
    </location>
</feature>
<keyword evidence="2" id="KW-1133">Transmembrane helix</keyword>
<organism evidence="3 4">
    <name type="scientific">Xylaria grammica</name>
    <dbReference type="NCBI Taxonomy" id="363999"/>
    <lineage>
        <taxon>Eukaryota</taxon>
        <taxon>Fungi</taxon>
        <taxon>Dikarya</taxon>
        <taxon>Ascomycota</taxon>
        <taxon>Pezizomycotina</taxon>
        <taxon>Sordariomycetes</taxon>
        <taxon>Xylariomycetidae</taxon>
        <taxon>Xylariales</taxon>
        <taxon>Xylariaceae</taxon>
        <taxon>Xylaria</taxon>
    </lineage>
</organism>
<feature type="compositionally biased region" description="Low complexity" evidence="1">
    <location>
        <begin position="619"/>
        <end position="635"/>
    </location>
</feature>
<evidence type="ECO:0000256" key="1">
    <source>
        <dbReference type="SAM" id="MobiDB-lite"/>
    </source>
</evidence>
<feature type="region of interest" description="Disordered" evidence="1">
    <location>
        <begin position="1"/>
        <end position="36"/>
    </location>
</feature>
<feature type="region of interest" description="Disordered" evidence="1">
    <location>
        <begin position="293"/>
        <end position="346"/>
    </location>
</feature>
<evidence type="ECO:0000313" key="4">
    <source>
        <dbReference type="Proteomes" id="UP000286045"/>
    </source>
</evidence>
<accession>A0A439CWT3</accession>
<feature type="compositionally biased region" description="Basic and acidic residues" evidence="1">
    <location>
        <begin position="1136"/>
        <end position="1149"/>
    </location>
</feature>
<keyword evidence="2" id="KW-0812">Transmembrane</keyword>
<feature type="transmembrane region" description="Helical" evidence="2">
    <location>
        <begin position="43"/>
        <end position="61"/>
    </location>
</feature>
<evidence type="ECO:0008006" key="5">
    <source>
        <dbReference type="Google" id="ProtNLM"/>
    </source>
</evidence>
<keyword evidence="4" id="KW-1185">Reference proteome</keyword>
<protein>
    <recommendedName>
        <fullName evidence="5">Transcription factor hoxa13</fullName>
    </recommendedName>
</protein>
<evidence type="ECO:0000313" key="3">
    <source>
        <dbReference type="EMBL" id="RWA06481.1"/>
    </source>
</evidence>
<dbReference type="STRING" id="363999.A0A439CWT3"/>